<evidence type="ECO:0000313" key="1">
    <source>
        <dbReference type="EMBL" id="GLD55246.1"/>
    </source>
</evidence>
<organism evidence="1 2">
    <name type="scientific">Lates japonicus</name>
    <name type="common">Japanese lates</name>
    <dbReference type="NCBI Taxonomy" id="270547"/>
    <lineage>
        <taxon>Eukaryota</taxon>
        <taxon>Metazoa</taxon>
        <taxon>Chordata</taxon>
        <taxon>Craniata</taxon>
        <taxon>Vertebrata</taxon>
        <taxon>Euteleostomi</taxon>
        <taxon>Actinopterygii</taxon>
        <taxon>Neopterygii</taxon>
        <taxon>Teleostei</taxon>
        <taxon>Neoteleostei</taxon>
        <taxon>Acanthomorphata</taxon>
        <taxon>Carangaria</taxon>
        <taxon>Carangaria incertae sedis</taxon>
        <taxon>Centropomidae</taxon>
        <taxon>Lates</taxon>
    </lineage>
</organism>
<keyword evidence="2" id="KW-1185">Reference proteome</keyword>
<dbReference type="Proteomes" id="UP001279410">
    <property type="component" value="Unassembled WGS sequence"/>
</dbReference>
<evidence type="ECO:0000313" key="2">
    <source>
        <dbReference type="Proteomes" id="UP001279410"/>
    </source>
</evidence>
<comment type="caution">
    <text evidence="1">The sequence shown here is derived from an EMBL/GenBank/DDBJ whole genome shotgun (WGS) entry which is preliminary data.</text>
</comment>
<name>A0AAD3R4V4_LATJO</name>
<dbReference type="EMBL" id="BRZM01004175">
    <property type="protein sequence ID" value="GLD55246.1"/>
    <property type="molecule type" value="Genomic_DNA"/>
</dbReference>
<dbReference type="AlphaFoldDB" id="A0AAD3R4V4"/>
<gene>
    <name evidence="1" type="ORF">AKAME5_002851200</name>
</gene>
<proteinExistence type="predicted"/>
<accession>A0AAD3R4V4</accession>
<protein>
    <submittedName>
        <fullName evidence="1">Solute carrier family 22 member 13-like protein</fullName>
    </submittedName>
</protein>
<sequence length="74" mass="8119">MGLKRSKEAEKVTTVLGARPIWSTRAGLESFLLPETRRKELPDSTDEAEGNINKTTMKILSASSMSPRGKSTIL</sequence>
<reference evidence="1" key="1">
    <citation type="submission" date="2022-08" db="EMBL/GenBank/DDBJ databases">
        <title>Genome sequencing of akame (Lates japonicus).</title>
        <authorList>
            <person name="Hashiguchi Y."/>
            <person name="Takahashi H."/>
        </authorList>
    </citation>
    <scope>NUCLEOTIDE SEQUENCE</scope>
    <source>
        <strain evidence="1">Kochi</strain>
    </source>
</reference>